<dbReference type="InterPro" id="IPR036390">
    <property type="entry name" value="WH_DNA-bd_sf"/>
</dbReference>
<dbReference type="RefSeq" id="WP_149299042.1">
    <property type="nucleotide sequence ID" value="NZ_VTWH01000002.1"/>
</dbReference>
<feature type="domain" description="HTH marR-type" evidence="4">
    <location>
        <begin position="25"/>
        <end position="161"/>
    </location>
</feature>
<reference evidence="5 6" key="1">
    <citation type="submission" date="2019-08" db="EMBL/GenBank/DDBJ databases">
        <title>Aureimonas fodiniaquatilis sp. nov., isolated from a coal mine wastewater.</title>
        <authorList>
            <person name="Kim W."/>
        </authorList>
    </citation>
    <scope>NUCLEOTIDE SEQUENCE [LARGE SCALE GENOMIC DNA]</scope>
    <source>
        <strain evidence="5 6">CAU 1482</strain>
    </source>
</reference>
<keyword evidence="1" id="KW-0805">Transcription regulation</keyword>
<dbReference type="PROSITE" id="PS01117">
    <property type="entry name" value="HTH_MARR_1"/>
    <property type="match status" value="1"/>
</dbReference>
<evidence type="ECO:0000259" key="4">
    <source>
        <dbReference type="PROSITE" id="PS50995"/>
    </source>
</evidence>
<dbReference type="PANTHER" id="PTHR33164">
    <property type="entry name" value="TRANSCRIPTIONAL REGULATOR, MARR FAMILY"/>
    <property type="match status" value="1"/>
</dbReference>
<dbReference type="InterPro" id="IPR000835">
    <property type="entry name" value="HTH_MarR-typ"/>
</dbReference>
<organism evidence="5 6">
    <name type="scientific">Aureimonas fodinaquatilis</name>
    <dbReference type="NCBI Taxonomy" id="2565783"/>
    <lineage>
        <taxon>Bacteria</taxon>
        <taxon>Pseudomonadati</taxon>
        <taxon>Pseudomonadota</taxon>
        <taxon>Alphaproteobacteria</taxon>
        <taxon>Hyphomicrobiales</taxon>
        <taxon>Aurantimonadaceae</taxon>
        <taxon>Aureimonas</taxon>
    </lineage>
</organism>
<dbReference type="InterPro" id="IPR036388">
    <property type="entry name" value="WH-like_DNA-bd_sf"/>
</dbReference>
<dbReference type="Gene3D" id="1.10.10.10">
    <property type="entry name" value="Winged helix-like DNA-binding domain superfamily/Winged helix DNA-binding domain"/>
    <property type="match status" value="1"/>
</dbReference>
<dbReference type="AlphaFoldDB" id="A0A5B0DV82"/>
<protein>
    <submittedName>
        <fullName evidence="5">Winged helix DNA-binding protein</fullName>
    </submittedName>
</protein>
<dbReference type="Proteomes" id="UP000324738">
    <property type="component" value="Unassembled WGS sequence"/>
</dbReference>
<dbReference type="Pfam" id="PF12802">
    <property type="entry name" value="MarR_2"/>
    <property type="match status" value="1"/>
</dbReference>
<dbReference type="PROSITE" id="PS50995">
    <property type="entry name" value="HTH_MARR_2"/>
    <property type="match status" value="1"/>
</dbReference>
<accession>A0A5B0DV82</accession>
<evidence type="ECO:0000313" key="5">
    <source>
        <dbReference type="EMBL" id="KAA0970248.1"/>
    </source>
</evidence>
<dbReference type="NCBIfam" id="NF047395">
    <property type="entry name" value="TransRegLtdR"/>
    <property type="match status" value="1"/>
</dbReference>
<dbReference type="GO" id="GO:0003677">
    <property type="term" value="F:DNA binding"/>
    <property type="evidence" value="ECO:0007669"/>
    <property type="project" value="UniProtKB-KW"/>
</dbReference>
<sequence length="171" mass="19787">MTGQRFHQTAQDHPMEDRGDLKSLYMETLQLVERLHRRLLDVVKDEFDRNGRTDINAVQALLLFNIGDSILTAGELRSRGFYLGSNVSYNLKKLVELGFIDHQKSSSDKRAVRVSLTEAGLEVAEIVTELYNRHIGSIDKVGGLDEQEFQKMNRSLQRLDRFWNDTIMYRL</sequence>
<comment type="caution">
    <text evidence="5">The sequence shown here is derived from an EMBL/GenBank/DDBJ whole genome shotgun (WGS) entry which is preliminary data.</text>
</comment>
<keyword evidence="3" id="KW-0804">Transcription</keyword>
<dbReference type="InterPro" id="IPR023187">
    <property type="entry name" value="Tscrpt_reg_MarR-type_CS"/>
</dbReference>
<keyword evidence="2 5" id="KW-0238">DNA-binding</keyword>
<evidence type="ECO:0000256" key="2">
    <source>
        <dbReference type="ARBA" id="ARBA00023125"/>
    </source>
</evidence>
<dbReference type="SMART" id="SM00347">
    <property type="entry name" value="HTH_MARR"/>
    <property type="match status" value="1"/>
</dbReference>
<keyword evidence="6" id="KW-1185">Reference proteome</keyword>
<name>A0A5B0DV82_9HYPH</name>
<gene>
    <name evidence="5" type="ORF">FPY71_06875</name>
</gene>
<proteinExistence type="predicted"/>
<dbReference type="PANTHER" id="PTHR33164:SF102">
    <property type="entry name" value="TRANSCRIPTIONAL REGULATORY PROTEIN"/>
    <property type="match status" value="1"/>
</dbReference>
<dbReference type="EMBL" id="VTWH01000002">
    <property type="protein sequence ID" value="KAA0970248.1"/>
    <property type="molecule type" value="Genomic_DNA"/>
</dbReference>
<dbReference type="SUPFAM" id="SSF46785">
    <property type="entry name" value="Winged helix' DNA-binding domain"/>
    <property type="match status" value="1"/>
</dbReference>
<evidence type="ECO:0000256" key="3">
    <source>
        <dbReference type="ARBA" id="ARBA00023163"/>
    </source>
</evidence>
<evidence type="ECO:0000256" key="1">
    <source>
        <dbReference type="ARBA" id="ARBA00023015"/>
    </source>
</evidence>
<evidence type="ECO:0000313" key="6">
    <source>
        <dbReference type="Proteomes" id="UP000324738"/>
    </source>
</evidence>
<dbReference type="GO" id="GO:0006950">
    <property type="term" value="P:response to stress"/>
    <property type="evidence" value="ECO:0007669"/>
    <property type="project" value="TreeGrafter"/>
</dbReference>
<dbReference type="GO" id="GO:0003700">
    <property type="term" value="F:DNA-binding transcription factor activity"/>
    <property type="evidence" value="ECO:0007669"/>
    <property type="project" value="InterPro"/>
</dbReference>
<dbReference type="InterPro" id="IPR039422">
    <property type="entry name" value="MarR/SlyA-like"/>
</dbReference>
<dbReference type="OrthoDB" id="9793286at2"/>